<organism evidence="1 2">
    <name type="scientific">Anopheles albimanus</name>
    <name type="common">New world malaria mosquito</name>
    <dbReference type="NCBI Taxonomy" id="7167"/>
    <lineage>
        <taxon>Eukaryota</taxon>
        <taxon>Metazoa</taxon>
        <taxon>Ecdysozoa</taxon>
        <taxon>Arthropoda</taxon>
        <taxon>Hexapoda</taxon>
        <taxon>Insecta</taxon>
        <taxon>Pterygota</taxon>
        <taxon>Neoptera</taxon>
        <taxon>Endopterygota</taxon>
        <taxon>Diptera</taxon>
        <taxon>Nematocera</taxon>
        <taxon>Culicoidea</taxon>
        <taxon>Culicidae</taxon>
        <taxon>Anophelinae</taxon>
        <taxon>Anopheles</taxon>
    </lineage>
</organism>
<dbReference type="VEuPathDB" id="VectorBase:AALB20_030236"/>
<accession>A0A182FUW0</accession>
<dbReference type="Proteomes" id="UP000069272">
    <property type="component" value="Chromosome 3R"/>
</dbReference>
<proteinExistence type="predicted"/>
<dbReference type="AlphaFoldDB" id="A0A182FUW0"/>
<reference evidence="1 2" key="1">
    <citation type="journal article" date="2017" name="G3 (Bethesda)">
        <title>The Physical Genome Mapping of Anopheles albimanus Corrected Scaffold Misassemblies and Identified Interarm Rearrangements in Genus Anopheles.</title>
        <authorList>
            <person name="Artemov G.N."/>
            <person name="Peery A.N."/>
            <person name="Jiang X."/>
            <person name="Tu Z."/>
            <person name="Stegniy V.N."/>
            <person name="Sharakhova M.V."/>
            <person name="Sharakhov I.V."/>
        </authorList>
    </citation>
    <scope>NUCLEOTIDE SEQUENCE [LARGE SCALE GENOMIC DNA]</scope>
    <source>
        <strain evidence="1 2">ALBI9_A</strain>
    </source>
</reference>
<dbReference type="VEuPathDB" id="VectorBase:AALB010345"/>
<evidence type="ECO:0000313" key="1">
    <source>
        <dbReference type="EnsemblMetazoa" id="AALB010345-PA"/>
    </source>
</evidence>
<evidence type="ECO:0000313" key="2">
    <source>
        <dbReference type="Proteomes" id="UP000069272"/>
    </source>
</evidence>
<reference evidence="1" key="2">
    <citation type="submission" date="2022-08" db="UniProtKB">
        <authorList>
            <consortium name="EnsemblMetazoa"/>
        </authorList>
    </citation>
    <scope>IDENTIFICATION</scope>
    <source>
        <strain evidence="1">STECLA/ALBI9_A</strain>
    </source>
</reference>
<keyword evidence="2" id="KW-1185">Reference proteome</keyword>
<protein>
    <submittedName>
        <fullName evidence="1">Uncharacterized protein</fullName>
    </submittedName>
</protein>
<dbReference type="EnsemblMetazoa" id="AALB010345-RA">
    <property type="protein sequence ID" value="AALB010345-PA"/>
    <property type="gene ID" value="AALB010345"/>
</dbReference>
<name>A0A182FUW0_ANOAL</name>
<sequence length="106" mass="10585">MRMPFVGLSPNLPSPGAVQPSAAAATTTNLFGAAAAAAAAGAAGSAANAHALAGLVSQHRLLELSRFGLRGYDLAQHMLTQQGAVSKLLASPRAASEASIVNIVEH</sequence>
<dbReference type="STRING" id="7167.A0A182FUW0"/>